<gene>
    <name evidence="1" type="ORF">MEUPH1_LOCUS16268</name>
</gene>
<evidence type="ECO:0000313" key="2">
    <source>
        <dbReference type="Proteomes" id="UP001160148"/>
    </source>
</evidence>
<accession>A0AAV0WYQ4</accession>
<proteinExistence type="predicted"/>
<comment type="caution">
    <text evidence="1">The sequence shown here is derived from an EMBL/GenBank/DDBJ whole genome shotgun (WGS) entry which is preliminary data.</text>
</comment>
<dbReference type="EMBL" id="CARXXK010000003">
    <property type="protein sequence ID" value="CAI6361045.1"/>
    <property type="molecule type" value="Genomic_DNA"/>
</dbReference>
<name>A0AAV0WYQ4_9HEMI</name>
<sequence>MDRQMWMDLITASIFQRLVRACEHDLRNTVDTTGSTEVVGKTVKRIAAALTSCSLRRFLQVGPPWIWTIYSGPVLNFTVRWPLSG</sequence>
<dbReference type="Proteomes" id="UP001160148">
    <property type="component" value="Unassembled WGS sequence"/>
</dbReference>
<evidence type="ECO:0000313" key="1">
    <source>
        <dbReference type="EMBL" id="CAI6361045.1"/>
    </source>
</evidence>
<protein>
    <submittedName>
        <fullName evidence="1">Uncharacterized protein</fullName>
    </submittedName>
</protein>
<reference evidence="1 2" key="1">
    <citation type="submission" date="2023-01" db="EMBL/GenBank/DDBJ databases">
        <authorList>
            <person name="Whitehead M."/>
        </authorList>
    </citation>
    <scope>NUCLEOTIDE SEQUENCE [LARGE SCALE GENOMIC DNA]</scope>
</reference>
<keyword evidence="2" id="KW-1185">Reference proteome</keyword>
<dbReference type="AlphaFoldDB" id="A0AAV0WYQ4"/>
<organism evidence="1 2">
    <name type="scientific">Macrosiphum euphorbiae</name>
    <name type="common">potato aphid</name>
    <dbReference type="NCBI Taxonomy" id="13131"/>
    <lineage>
        <taxon>Eukaryota</taxon>
        <taxon>Metazoa</taxon>
        <taxon>Ecdysozoa</taxon>
        <taxon>Arthropoda</taxon>
        <taxon>Hexapoda</taxon>
        <taxon>Insecta</taxon>
        <taxon>Pterygota</taxon>
        <taxon>Neoptera</taxon>
        <taxon>Paraneoptera</taxon>
        <taxon>Hemiptera</taxon>
        <taxon>Sternorrhyncha</taxon>
        <taxon>Aphidomorpha</taxon>
        <taxon>Aphidoidea</taxon>
        <taxon>Aphididae</taxon>
        <taxon>Macrosiphini</taxon>
        <taxon>Macrosiphum</taxon>
    </lineage>
</organism>